<sequence length="114" mass="12843">MIKKINLIIATVYAIVLALVETLLNWGNWQYAPLWIVDYLIVIILLLGVFVYKESQRKVLLLGWSFSLGVMYMALFINLEPSSTLTTFDSNILYSIGLAIIVSFVGIVLTVIDD</sequence>
<evidence type="ECO:0000313" key="2">
    <source>
        <dbReference type="EMBL" id="SVB34139.1"/>
    </source>
</evidence>
<feature type="transmembrane region" description="Helical" evidence="1">
    <location>
        <begin position="59"/>
        <end position="79"/>
    </location>
</feature>
<protein>
    <submittedName>
        <fullName evidence="2">Uncharacterized protein</fullName>
    </submittedName>
</protein>
<evidence type="ECO:0000256" key="1">
    <source>
        <dbReference type="SAM" id="Phobius"/>
    </source>
</evidence>
<keyword evidence="1" id="KW-0472">Membrane</keyword>
<organism evidence="2">
    <name type="scientific">marine metagenome</name>
    <dbReference type="NCBI Taxonomy" id="408172"/>
    <lineage>
        <taxon>unclassified sequences</taxon>
        <taxon>metagenomes</taxon>
        <taxon>ecological metagenomes</taxon>
    </lineage>
</organism>
<accession>A0A382D7M4</accession>
<keyword evidence="1" id="KW-0812">Transmembrane</keyword>
<reference evidence="2" key="1">
    <citation type="submission" date="2018-05" db="EMBL/GenBank/DDBJ databases">
        <authorList>
            <person name="Lanie J.A."/>
            <person name="Ng W.-L."/>
            <person name="Kazmierczak K.M."/>
            <person name="Andrzejewski T.M."/>
            <person name="Davidsen T.M."/>
            <person name="Wayne K.J."/>
            <person name="Tettelin H."/>
            <person name="Glass J.I."/>
            <person name="Rusch D."/>
            <person name="Podicherti R."/>
            <person name="Tsui H.-C.T."/>
            <person name="Winkler M.E."/>
        </authorList>
    </citation>
    <scope>NUCLEOTIDE SEQUENCE</scope>
</reference>
<gene>
    <name evidence="2" type="ORF">METZ01_LOCUS186993</name>
</gene>
<proteinExistence type="predicted"/>
<dbReference type="AlphaFoldDB" id="A0A382D7M4"/>
<feature type="transmembrane region" description="Helical" evidence="1">
    <location>
        <begin position="91"/>
        <end position="112"/>
    </location>
</feature>
<feature type="transmembrane region" description="Helical" evidence="1">
    <location>
        <begin position="7"/>
        <end position="26"/>
    </location>
</feature>
<dbReference type="EMBL" id="UINC01037916">
    <property type="protein sequence ID" value="SVB34139.1"/>
    <property type="molecule type" value="Genomic_DNA"/>
</dbReference>
<name>A0A382D7M4_9ZZZZ</name>
<keyword evidence="1" id="KW-1133">Transmembrane helix</keyword>
<feature type="transmembrane region" description="Helical" evidence="1">
    <location>
        <begin position="32"/>
        <end position="52"/>
    </location>
</feature>